<gene>
    <name evidence="1" type="ORF">EES38_05325</name>
</gene>
<dbReference type="AlphaFoldDB" id="A0A3N9U789"/>
<name>A0A3N9U789_9VIBR</name>
<dbReference type="InterPro" id="IPR009678">
    <property type="entry name" value="Phage_tail_completion_R"/>
</dbReference>
<dbReference type="EMBL" id="RJVQ01000002">
    <property type="protein sequence ID" value="RQW64026.1"/>
    <property type="molecule type" value="Genomic_DNA"/>
</dbReference>
<keyword evidence="2" id="KW-1185">Reference proteome</keyword>
<dbReference type="RefSeq" id="WP_124936148.1">
    <property type="nucleotide sequence ID" value="NZ_RJVQ01000002.1"/>
</dbReference>
<comment type="caution">
    <text evidence="1">The sequence shown here is derived from an EMBL/GenBank/DDBJ whole genome shotgun (WGS) entry which is preliminary data.</text>
</comment>
<dbReference type="Proteomes" id="UP000281112">
    <property type="component" value="Unassembled WGS sequence"/>
</dbReference>
<reference evidence="1 2" key="1">
    <citation type="submission" date="2018-11" db="EMBL/GenBank/DDBJ databases">
        <title>Vibrio LJC006 sp. nov., isolated from seawater during the bloom of the enteromorpha.</title>
        <authorList>
            <person name="Liang J."/>
        </authorList>
    </citation>
    <scope>NUCLEOTIDE SEQUENCE [LARGE SCALE GENOMIC DNA]</scope>
    <source>
        <strain evidence="1 2">LJC006</strain>
    </source>
</reference>
<evidence type="ECO:0000313" key="2">
    <source>
        <dbReference type="Proteomes" id="UP000281112"/>
    </source>
</evidence>
<sequence length="160" mass="18663">MTTQYEAGYKLRDLKSFIDKCVGEQIAKHMQCEMSDISLSLNSRHMGQGMDLLLMRYQAEFYFDRFPFRDYSPAVLFCNVGAWLMDNDTERDDGAPLSDPEVDVVMEDERSAEVIITVDFEEPVRVIADENGPIYWRGQQWSIEGYEIWVAEKLRDVVRK</sequence>
<protein>
    <recommendedName>
        <fullName evidence="3">Phage tail protein</fullName>
    </recommendedName>
</protein>
<evidence type="ECO:0000313" key="1">
    <source>
        <dbReference type="EMBL" id="RQW64026.1"/>
    </source>
</evidence>
<accession>A0A3N9U789</accession>
<organism evidence="1 2">
    <name type="scientific">Vibrio viridaestus</name>
    <dbReference type="NCBI Taxonomy" id="2487322"/>
    <lineage>
        <taxon>Bacteria</taxon>
        <taxon>Pseudomonadati</taxon>
        <taxon>Pseudomonadota</taxon>
        <taxon>Gammaproteobacteria</taxon>
        <taxon>Vibrionales</taxon>
        <taxon>Vibrionaceae</taxon>
        <taxon>Vibrio</taxon>
    </lineage>
</organism>
<dbReference type="Pfam" id="PF06891">
    <property type="entry name" value="P2_Phage_GpR"/>
    <property type="match status" value="1"/>
</dbReference>
<dbReference type="OrthoDB" id="6915188at2"/>
<proteinExistence type="predicted"/>
<evidence type="ECO:0008006" key="3">
    <source>
        <dbReference type="Google" id="ProtNLM"/>
    </source>
</evidence>